<dbReference type="KEGG" id="ldo:LDBPK_180100"/>
<sequence length="457" mass="50185">MSLLVCSEECSLAEFSQKHQLSPHTLWLPLRAALPSRAGVKSTVAVDPRTPIALLETATDTILLDKRAICVKLQVANAVRCEETTVVVDPAAVPAGCEVFVRWSRPGGKKLRANTLVLHYDVQNATDTLARSSVSRLKRSRVDDNDSSVGASSLAGSLQGKQSRLSLVQQSTEDLQRRLSAAVGALGGQLSPRSTQILQSTLASMRHRQTQPPLHFVMPSDATVLEAAGVTWARSNRRILSRVFRSATSEERSEASKYSDGSRQLRFYFIEDVLLRRTREWTAAAAAAAAAARRHIDEDGTTGRGTPPEEEEELLLKDEVLADMNTFAERGFRIVFLEHYPVLHHGSRYTVEQTLAPVVRLCRKGCPNLTVTVVLSAMSCVTAAQKQGLELSLVLPQAGLLTFFISELNTSFLPDPKTAAVVGSSDRGSEFLNKLHVEFARNASLTYVDEKELRRQR</sequence>
<evidence type="ECO:0000313" key="2">
    <source>
        <dbReference type="EMBL" id="CBZ33317.1"/>
    </source>
</evidence>
<protein>
    <submittedName>
        <fullName evidence="2">Uncharacterized protein</fullName>
    </submittedName>
</protein>
<name>E9BDJ1_LEIDO</name>
<dbReference type="Proteomes" id="UP000008980">
    <property type="component" value="Chromosome 18"/>
</dbReference>
<dbReference type="GeneID" id="13393474"/>
<proteinExistence type="predicted"/>
<gene>
    <name evidence="2" type="ORF">LDBPK_180100</name>
</gene>
<evidence type="ECO:0000313" key="3">
    <source>
        <dbReference type="Proteomes" id="UP000008980"/>
    </source>
</evidence>
<feature type="region of interest" description="Disordered" evidence="1">
    <location>
        <begin position="133"/>
        <end position="155"/>
    </location>
</feature>
<dbReference type="RefSeq" id="XP_003860024.1">
    <property type="nucleotide sequence ID" value="XM_003859976.1"/>
</dbReference>
<organism evidence="2 3">
    <name type="scientific">Leishmania donovani</name>
    <dbReference type="NCBI Taxonomy" id="5661"/>
    <lineage>
        <taxon>Eukaryota</taxon>
        <taxon>Discoba</taxon>
        <taxon>Euglenozoa</taxon>
        <taxon>Kinetoplastea</taxon>
        <taxon>Metakinetoplastina</taxon>
        <taxon>Trypanosomatida</taxon>
        <taxon>Trypanosomatidae</taxon>
        <taxon>Leishmaniinae</taxon>
        <taxon>Leishmania</taxon>
    </lineage>
</organism>
<accession>E9BDJ1</accession>
<reference evidence="2 3" key="1">
    <citation type="journal article" date="2011" name="Genome Res.">
        <title>Whole genome sequencing of multiple Leishmania donovani clinical isolates provides insights into population structure and mechanisms of drug resistance.</title>
        <authorList>
            <person name="Downing T."/>
            <person name="Imamura H."/>
            <person name="Decuypere S."/>
            <person name="Clark T.G."/>
            <person name="Coombs G.H."/>
            <person name="Cotton J.A."/>
            <person name="Hilley J.D."/>
            <person name="de Doncker S."/>
            <person name="Maes I."/>
            <person name="Mottram J.C."/>
            <person name="Quail M.A."/>
            <person name="Rijal S."/>
            <person name="Sanders M."/>
            <person name="Schonian G."/>
            <person name="Stark O."/>
            <person name="Sundar S."/>
            <person name="Vanaerschot M."/>
            <person name="Hertz-Fowler C."/>
            <person name="Dujardin J.C."/>
            <person name="Berriman M."/>
        </authorList>
    </citation>
    <scope>NUCLEOTIDE SEQUENCE [LARGE SCALE GENOMIC DNA]</scope>
    <source>
        <strain evidence="2 3">BPK282A1</strain>
    </source>
</reference>
<evidence type="ECO:0000256" key="1">
    <source>
        <dbReference type="SAM" id="MobiDB-lite"/>
    </source>
</evidence>
<dbReference type="EMBL" id="FR799605">
    <property type="protein sequence ID" value="CBZ33317.1"/>
    <property type="molecule type" value="Genomic_DNA"/>
</dbReference>
<dbReference type="PhylomeDB" id="E9BDJ1"/>
<reference evidence="3" key="2">
    <citation type="submission" date="2011-02" db="EMBL/GenBank/DDBJ databases">
        <title>Whole genome sequencing of Leishmania donovani clinical lines reveals dynamic variation related to drug resistance.</title>
        <authorList>
            <person name="Downing T."/>
            <person name="Imamura H."/>
            <person name="Sanders M."/>
            <person name="Decuypere S."/>
            <person name="Hertz-Fowler C."/>
            <person name="Clark T.G."/>
            <person name="Rijal S."/>
            <person name="Sundar S."/>
            <person name="Quail M.A."/>
            <person name="De Doncker S."/>
            <person name="Maes I."/>
            <person name="Vanaerschot M."/>
            <person name="Stark O."/>
            <person name="Schonian G."/>
            <person name="Dujardin J.C."/>
            <person name="Berriman M."/>
        </authorList>
    </citation>
    <scope>NUCLEOTIDE SEQUENCE [LARGE SCALE GENOMIC DNA]</scope>
    <source>
        <strain evidence="3">BPK282A1</strain>
    </source>
</reference>
<dbReference type="VEuPathDB" id="TriTrypDB:LdBPK_180100.1"/>
<dbReference type="OMA" id="DKRAICV"/>
<dbReference type="AlphaFoldDB" id="E9BDJ1"/>